<sequence>MTSASISIMWMTPINIQADGLPMVPETAPDDMDSKYPLANLWNKIISSRTLQLDNEFPDLFAELQVSVASGQIAISTPIIPTNKECVISRIPDLHLTIFPRLIWTFGHPIHVSSPLPIRIPAPLYIHICTSTSRSLYLRTSDLHTSAASLHHSSFVLSP</sequence>
<dbReference type="AlphaFoldDB" id="A0A9P7AAH2"/>
<accession>A0A9P7AAH2</accession>
<dbReference type="RefSeq" id="XP_041152583.1">
    <property type="nucleotide sequence ID" value="XM_041307871.1"/>
</dbReference>
<dbReference type="Proteomes" id="UP000719766">
    <property type="component" value="Unassembled WGS sequence"/>
</dbReference>
<organism evidence="1 2">
    <name type="scientific">Suillus plorans</name>
    <dbReference type="NCBI Taxonomy" id="116603"/>
    <lineage>
        <taxon>Eukaryota</taxon>
        <taxon>Fungi</taxon>
        <taxon>Dikarya</taxon>
        <taxon>Basidiomycota</taxon>
        <taxon>Agaricomycotina</taxon>
        <taxon>Agaricomycetes</taxon>
        <taxon>Agaricomycetidae</taxon>
        <taxon>Boletales</taxon>
        <taxon>Suillineae</taxon>
        <taxon>Suillaceae</taxon>
        <taxon>Suillus</taxon>
    </lineage>
</organism>
<comment type="caution">
    <text evidence="1">The sequence shown here is derived from an EMBL/GenBank/DDBJ whole genome shotgun (WGS) entry which is preliminary data.</text>
</comment>
<evidence type="ECO:0000313" key="2">
    <source>
        <dbReference type="Proteomes" id="UP000719766"/>
    </source>
</evidence>
<proteinExistence type="predicted"/>
<protein>
    <submittedName>
        <fullName evidence="1">Uncharacterized protein</fullName>
    </submittedName>
</protein>
<dbReference type="OrthoDB" id="2681682at2759"/>
<name>A0A9P7AAH2_9AGAM</name>
<evidence type="ECO:0000313" key="1">
    <source>
        <dbReference type="EMBL" id="KAG1785098.1"/>
    </source>
</evidence>
<keyword evidence="2" id="KW-1185">Reference proteome</keyword>
<gene>
    <name evidence="1" type="ORF">HD556DRAFT_1451062</name>
</gene>
<dbReference type="EMBL" id="JABBWE010000119">
    <property type="protein sequence ID" value="KAG1785098.1"/>
    <property type="molecule type" value="Genomic_DNA"/>
</dbReference>
<dbReference type="GeneID" id="64601635"/>
<reference evidence="1" key="1">
    <citation type="journal article" date="2020" name="New Phytol.">
        <title>Comparative genomics reveals dynamic genome evolution in host specialist ectomycorrhizal fungi.</title>
        <authorList>
            <person name="Lofgren L.A."/>
            <person name="Nguyen N.H."/>
            <person name="Vilgalys R."/>
            <person name="Ruytinx J."/>
            <person name="Liao H.L."/>
            <person name="Branco S."/>
            <person name="Kuo A."/>
            <person name="LaButti K."/>
            <person name="Lipzen A."/>
            <person name="Andreopoulos W."/>
            <person name="Pangilinan J."/>
            <person name="Riley R."/>
            <person name="Hundley H."/>
            <person name="Na H."/>
            <person name="Barry K."/>
            <person name="Grigoriev I.V."/>
            <person name="Stajich J.E."/>
            <person name="Kennedy P.G."/>
        </authorList>
    </citation>
    <scope>NUCLEOTIDE SEQUENCE</scope>
    <source>
        <strain evidence="1">S12</strain>
    </source>
</reference>